<sequence>MQSDTIKVWDPLVRVFHWTLVLAFFTAYLTEDDWLDLHTLAGYTVLGLVAFRLLWGLIGTRHARFGDFVKRPHEVLTYIKEVLTLHPRRYLGHNPAGGLMIVLLLASLLATTGFGLAVYAAEEGAGPLAGMLIGVSESTGHLFEEVHEFFANFTLFLVAVHVAGVIVESLLHGENLVRSMVTGRKPAP</sequence>
<dbReference type="Proteomes" id="UP000218765">
    <property type="component" value="Chromosome"/>
</dbReference>
<evidence type="ECO:0000256" key="3">
    <source>
        <dbReference type="ARBA" id="ARBA00022692"/>
    </source>
</evidence>
<evidence type="ECO:0000256" key="4">
    <source>
        <dbReference type="ARBA" id="ARBA00022989"/>
    </source>
</evidence>
<dbReference type="PANTHER" id="PTHR30485:SF2">
    <property type="entry name" value="BLL0597 PROTEIN"/>
    <property type="match status" value="1"/>
</dbReference>
<proteinExistence type="predicted"/>
<keyword evidence="3 6" id="KW-0812">Transmembrane</keyword>
<feature type="transmembrane region" description="Helical" evidence="6">
    <location>
        <begin position="12"/>
        <end position="29"/>
    </location>
</feature>
<dbReference type="GO" id="GO:0020037">
    <property type="term" value="F:heme binding"/>
    <property type="evidence" value="ECO:0007669"/>
    <property type="project" value="TreeGrafter"/>
</dbReference>
<comment type="subcellular location">
    <subcellularLocation>
        <location evidence="1">Cell membrane</location>
        <topology evidence="1">Multi-pass membrane protein</topology>
    </subcellularLocation>
</comment>
<name>A0A1Z4VU66_9GAMM</name>
<accession>A0A1Z4VU66</accession>
<feature type="transmembrane region" description="Helical" evidence="6">
    <location>
        <begin position="149"/>
        <end position="171"/>
    </location>
</feature>
<dbReference type="EMBL" id="AP018052">
    <property type="protein sequence ID" value="BAZ94942.1"/>
    <property type="molecule type" value="Genomic_DNA"/>
</dbReference>
<dbReference type="GO" id="GO:0005886">
    <property type="term" value="C:plasma membrane"/>
    <property type="evidence" value="ECO:0007669"/>
    <property type="project" value="UniProtKB-SubCell"/>
</dbReference>
<evidence type="ECO:0000256" key="6">
    <source>
        <dbReference type="SAM" id="Phobius"/>
    </source>
</evidence>
<dbReference type="RefSeq" id="WP_096366977.1">
    <property type="nucleotide sequence ID" value="NZ_AP018052.1"/>
</dbReference>
<dbReference type="InterPro" id="IPR051542">
    <property type="entry name" value="Hydrogenase_cytochrome"/>
</dbReference>
<dbReference type="OrthoDB" id="196472at2"/>
<dbReference type="Gene3D" id="1.20.950.20">
    <property type="entry name" value="Transmembrane di-heme cytochromes, Chain C"/>
    <property type="match status" value="1"/>
</dbReference>
<dbReference type="PANTHER" id="PTHR30485">
    <property type="entry name" value="NI/FE-HYDROGENASE 1 B-TYPE CYTOCHROME SUBUNIT"/>
    <property type="match status" value="1"/>
</dbReference>
<keyword evidence="5 6" id="KW-0472">Membrane</keyword>
<dbReference type="SUPFAM" id="SSF81342">
    <property type="entry name" value="Transmembrane di-heme cytochromes"/>
    <property type="match status" value="1"/>
</dbReference>
<reference evidence="8 9" key="1">
    <citation type="submission" date="2017-05" db="EMBL/GenBank/DDBJ databases">
        <title>Thiocyanate degradation by Thiohalobacter thiocyanaticus FOKN1.</title>
        <authorList>
            <person name="Oshiki M."/>
            <person name="Fukushima T."/>
            <person name="Kawano S."/>
            <person name="Nakagawa J."/>
        </authorList>
    </citation>
    <scope>NUCLEOTIDE SEQUENCE [LARGE SCALE GENOMIC DNA]</scope>
    <source>
        <strain evidence="8 9">FOKN1</strain>
    </source>
</reference>
<dbReference type="AlphaFoldDB" id="A0A1Z4VU66"/>
<keyword evidence="2" id="KW-1003">Cell membrane</keyword>
<evidence type="ECO:0000313" key="8">
    <source>
        <dbReference type="EMBL" id="BAZ94942.1"/>
    </source>
</evidence>
<dbReference type="GO" id="GO:0009055">
    <property type="term" value="F:electron transfer activity"/>
    <property type="evidence" value="ECO:0007669"/>
    <property type="project" value="InterPro"/>
</dbReference>
<keyword evidence="9" id="KW-1185">Reference proteome</keyword>
<feature type="domain" description="Cytochrome b561 bacterial/Ni-hydrogenase" evidence="7">
    <location>
        <begin position="8"/>
        <end position="183"/>
    </location>
</feature>
<evidence type="ECO:0000313" key="9">
    <source>
        <dbReference type="Proteomes" id="UP000218765"/>
    </source>
</evidence>
<evidence type="ECO:0000256" key="2">
    <source>
        <dbReference type="ARBA" id="ARBA00022475"/>
    </source>
</evidence>
<keyword evidence="4 6" id="KW-1133">Transmembrane helix</keyword>
<protein>
    <submittedName>
        <fullName evidence="8">Cytochrome B561</fullName>
    </submittedName>
</protein>
<organism evidence="8 9">
    <name type="scientific">Thiohalobacter thiocyanaticus</name>
    <dbReference type="NCBI Taxonomy" id="585455"/>
    <lineage>
        <taxon>Bacteria</taxon>
        <taxon>Pseudomonadati</taxon>
        <taxon>Pseudomonadota</taxon>
        <taxon>Gammaproteobacteria</taxon>
        <taxon>Thiohalobacterales</taxon>
        <taxon>Thiohalobacteraceae</taxon>
        <taxon>Thiohalobacter</taxon>
    </lineage>
</organism>
<feature type="transmembrane region" description="Helical" evidence="6">
    <location>
        <begin position="98"/>
        <end position="121"/>
    </location>
</feature>
<dbReference type="InterPro" id="IPR016174">
    <property type="entry name" value="Di-haem_cyt_TM"/>
</dbReference>
<dbReference type="GO" id="GO:0022904">
    <property type="term" value="P:respiratory electron transport chain"/>
    <property type="evidence" value="ECO:0007669"/>
    <property type="project" value="InterPro"/>
</dbReference>
<evidence type="ECO:0000256" key="1">
    <source>
        <dbReference type="ARBA" id="ARBA00004651"/>
    </source>
</evidence>
<evidence type="ECO:0000259" key="7">
    <source>
        <dbReference type="Pfam" id="PF01292"/>
    </source>
</evidence>
<evidence type="ECO:0000256" key="5">
    <source>
        <dbReference type="ARBA" id="ARBA00023136"/>
    </source>
</evidence>
<dbReference type="Pfam" id="PF01292">
    <property type="entry name" value="Ni_hydr_CYTB"/>
    <property type="match status" value="1"/>
</dbReference>
<gene>
    <name evidence="8" type="ORF">FOKN1_2571</name>
</gene>
<feature type="transmembrane region" description="Helical" evidence="6">
    <location>
        <begin position="41"/>
        <end position="58"/>
    </location>
</feature>
<dbReference type="InterPro" id="IPR011577">
    <property type="entry name" value="Cyt_b561_bac/Ni-Hgenase"/>
</dbReference>
<dbReference type="KEGG" id="ttc:FOKN1_2571"/>